<reference evidence="2 3" key="1">
    <citation type="submission" date="2019-02" db="EMBL/GenBank/DDBJ databases">
        <authorList>
            <person name="Khodamoradi S."/>
            <person name="Hahnke R.L."/>
            <person name="Kaempfer P."/>
            <person name="Schumann P."/>
            <person name="Rohde M."/>
            <person name="Steinert M."/>
            <person name="Luzhetskyy A."/>
            <person name="Wink J."/>
            <person name="Ruckert C."/>
        </authorList>
    </citation>
    <scope>NUCLEOTIDE SEQUENCE [LARGE SCALE GENOMIC DNA]</scope>
    <source>
        <strain evidence="2 3">M2</strain>
    </source>
</reference>
<dbReference type="EC" id="1.6.5.2" evidence="2"/>
<organism evidence="2 3">
    <name type="scientific">Streptomonospora litoralis</name>
    <dbReference type="NCBI Taxonomy" id="2498135"/>
    <lineage>
        <taxon>Bacteria</taxon>
        <taxon>Bacillati</taxon>
        <taxon>Actinomycetota</taxon>
        <taxon>Actinomycetes</taxon>
        <taxon>Streptosporangiales</taxon>
        <taxon>Nocardiopsidaceae</taxon>
        <taxon>Streptomonospora</taxon>
    </lineage>
</organism>
<dbReference type="InterPro" id="IPR036291">
    <property type="entry name" value="NAD(P)-bd_dom_sf"/>
</dbReference>
<dbReference type="EMBL" id="CP036455">
    <property type="protein sequence ID" value="QBI53581.1"/>
    <property type="molecule type" value="Genomic_DNA"/>
</dbReference>
<dbReference type="GO" id="GO:0003955">
    <property type="term" value="F:NAD(P)H dehydrogenase (quinone) activity"/>
    <property type="evidence" value="ECO:0007669"/>
    <property type="project" value="UniProtKB-EC"/>
</dbReference>
<dbReference type="Proteomes" id="UP000292235">
    <property type="component" value="Chromosome"/>
</dbReference>
<dbReference type="PANTHER" id="PTHR47129:SF1">
    <property type="entry name" value="NMRA-LIKE DOMAIN-CONTAINING PROTEIN"/>
    <property type="match status" value="1"/>
</dbReference>
<sequence length="288" mass="30754">MTGTVAVTGVTGELGSRIAARLAEADVPQLLVGRDPGRIPLLPGAEARGPAAYDERDAMRAALEGASTLVLVSGRPLGRRLEEHATAVEAGIEAGVRRVLYVSLLGASVTATYRNARDHWLTELFLADRGIRYTVFRPAFYAPTPAALADDRLRVRGPGGTGRTAFVAHDDIADVIAAVAAADADTRHDGAVLDVTGPESLTLEEAVSQIAAATGRPYGYEPETLEEAFARRLRDGVRGVQIESWLSWYQAIARGDLDTVTDVVPRITGKPATPVRDIGWWPEPNVAR</sequence>
<protein>
    <submittedName>
        <fullName evidence="2">Quinone oxidoreductase 2</fullName>
        <ecNumber evidence="2">1.6.5.2</ecNumber>
    </submittedName>
</protein>
<dbReference type="KEGG" id="strr:EKD16_08935"/>
<keyword evidence="3" id="KW-1185">Reference proteome</keyword>
<dbReference type="RefSeq" id="WP_207391472.1">
    <property type="nucleotide sequence ID" value="NZ_CP036455.1"/>
</dbReference>
<dbReference type="SUPFAM" id="SSF51735">
    <property type="entry name" value="NAD(P)-binding Rossmann-fold domains"/>
    <property type="match status" value="1"/>
</dbReference>
<gene>
    <name evidence="2" type="primary">qorB1</name>
    <name evidence="2" type="ORF">EKD16_08935</name>
</gene>
<proteinExistence type="predicted"/>
<evidence type="ECO:0000313" key="2">
    <source>
        <dbReference type="EMBL" id="QBI53581.1"/>
    </source>
</evidence>
<evidence type="ECO:0000313" key="3">
    <source>
        <dbReference type="Proteomes" id="UP000292235"/>
    </source>
</evidence>
<dbReference type="InterPro" id="IPR052718">
    <property type="entry name" value="NmrA-type_oxidoreductase"/>
</dbReference>
<dbReference type="PANTHER" id="PTHR47129">
    <property type="entry name" value="QUINONE OXIDOREDUCTASE 2"/>
    <property type="match status" value="1"/>
</dbReference>
<dbReference type="Gene3D" id="3.90.25.10">
    <property type="entry name" value="UDP-galactose 4-epimerase, domain 1"/>
    <property type="match status" value="1"/>
</dbReference>
<accession>A0A4P6Q2W1</accession>
<dbReference type="Gene3D" id="3.40.50.720">
    <property type="entry name" value="NAD(P)-binding Rossmann-like Domain"/>
    <property type="match status" value="1"/>
</dbReference>
<dbReference type="AlphaFoldDB" id="A0A4P6Q2W1"/>
<dbReference type="Pfam" id="PF13460">
    <property type="entry name" value="NAD_binding_10"/>
    <property type="match status" value="1"/>
</dbReference>
<dbReference type="InterPro" id="IPR016040">
    <property type="entry name" value="NAD(P)-bd_dom"/>
</dbReference>
<evidence type="ECO:0000259" key="1">
    <source>
        <dbReference type="Pfam" id="PF13460"/>
    </source>
</evidence>
<feature type="domain" description="NAD(P)-binding" evidence="1">
    <location>
        <begin position="9"/>
        <end position="181"/>
    </location>
</feature>
<keyword evidence="2" id="KW-0560">Oxidoreductase</keyword>
<name>A0A4P6Q2W1_9ACTN</name>